<name>A0A0L7RI81_9HYME</name>
<evidence type="ECO:0000256" key="1">
    <source>
        <dbReference type="SAM" id="MobiDB-lite"/>
    </source>
</evidence>
<evidence type="ECO:0000313" key="3">
    <source>
        <dbReference type="Proteomes" id="UP000053825"/>
    </source>
</evidence>
<feature type="region of interest" description="Disordered" evidence="1">
    <location>
        <begin position="1"/>
        <end position="51"/>
    </location>
</feature>
<protein>
    <submittedName>
        <fullName evidence="2">Uncharacterized protein</fullName>
    </submittedName>
</protein>
<evidence type="ECO:0000313" key="2">
    <source>
        <dbReference type="EMBL" id="KOC70697.1"/>
    </source>
</evidence>
<feature type="compositionally biased region" description="Polar residues" evidence="1">
    <location>
        <begin position="19"/>
        <end position="29"/>
    </location>
</feature>
<feature type="non-terminal residue" evidence="2">
    <location>
        <position position="1"/>
    </location>
</feature>
<gene>
    <name evidence="2" type="ORF">WH47_06737</name>
</gene>
<sequence>ETMEVAGRRTKETRKEKTSGNGSIESAAQRNAPPLLWSGSFAAGTPPRPCS</sequence>
<organism evidence="2 3">
    <name type="scientific">Habropoda laboriosa</name>
    <dbReference type="NCBI Taxonomy" id="597456"/>
    <lineage>
        <taxon>Eukaryota</taxon>
        <taxon>Metazoa</taxon>
        <taxon>Ecdysozoa</taxon>
        <taxon>Arthropoda</taxon>
        <taxon>Hexapoda</taxon>
        <taxon>Insecta</taxon>
        <taxon>Pterygota</taxon>
        <taxon>Neoptera</taxon>
        <taxon>Endopterygota</taxon>
        <taxon>Hymenoptera</taxon>
        <taxon>Apocrita</taxon>
        <taxon>Aculeata</taxon>
        <taxon>Apoidea</taxon>
        <taxon>Anthophila</taxon>
        <taxon>Apidae</taxon>
        <taxon>Habropoda</taxon>
    </lineage>
</organism>
<dbReference type="EMBL" id="KQ414583">
    <property type="protein sequence ID" value="KOC70697.1"/>
    <property type="molecule type" value="Genomic_DNA"/>
</dbReference>
<feature type="compositionally biased region" description="Basic and acidic residues" evidence="1">
    <location>
        <begin position="1"/>
        <end position="18"/>
    </location>
</feature>
<accession>A0A0L7RI81</accession>
<dbReference type="AlphaFoldDB" id="A0A0L7RI81"/>
<reference evidence="2 3" key="1">
    <citation type="submission" date="2015-07" db="EMBL/GenBank/DDBJ databases">
        <title>The genome of Habropoda laboriosa.</title>
        <authorList>
            <person name="Pan H."/>
            <person name="Kapheim K."/>
        </authorList>
    </citation>
    <scope>NUCLEOTIDE SEQUENCE [LARGE SCALE GENOMIC DNA]</scope>
    <source>
        <strain evidence="2">0110345459</strain>
    </source>
</reference>
<keyword evidence="3" id="KW-1185">Reference proteome</keyword>
<proteinExistence type="predicted"/>
<dbReference type="Proteomes" id="UP000053825">
    <property type="component" value="Unassembled WGS sequence"/>
</dbReference>